<reference evidence="1" key="1">
    <citation type="submission" date="2018-04" db="EMBL/GenBank/DDBJ databases">
        <title>WGS assembly of Panicum hallii.</title>
        <authorList>
            <person name="Lovell J."/>
            <person name="Jenkins J."/>
            <person name="Lowry D."/>
            <person name="Mamidi S."/>
            <person name="Sreedasyam A."/>
            <person name="Weng X."/>
            <person name="Barry K."/>
            <person name="Bonette J."/>
            <person name="Campitelli B."/>
            <person name="Daum C."/>
            <person name="Gordon S."/>
            <person name="Gould B."/>
            <person name="Lipzen A."/>
            <person name="Macqueen A."/>
            <person name="Palacio-Mejia J."/>
            <person name="Plott C."/>
            <person name="Shakirov E."/>
            <person name="Shu S."/>
            <person name="Yoshinaga Y."/>
            <person name="Zane M."/>
            <person name="Rokhsar D."/>
            <person name="Grimwood J."/>
            <person name="Schmutz J."/>
            <person name="Juenger T."/>
        </authorList>
    </citation>
    <scope>NUCLEOTIDE SEQUENCE [LARGE SCALE GENOMIC DNA]</scope>
    <source>
        <strain evidence="1">FIL2</strain>
    </source>
</reference>
<organism evidence="1">
    <name type="scientific">Panicum hallii</name>
    <dbReference type="NCBI Taxonomy" id="206008"/>
    <lineage>
        <taxon>Eukaryota</taxon>
        <taxon>Viridiplantae</taxon>
        <taxon>Streptophyta</taxon>
        <taxon>Embryophyta</taxon>
        <taxon>Tracheophyta</taxon>
        <taxon>Spermatophyta</taxon>
        <taxon>Magnoliopsida</taxon>
        <taxon>Liliopsida</taxon>
        <taxon>Poales</taxon>
        <taxon>Poaceae</taxon>
        <taxon>PACMAD clade</taxon>
        <taxon>Panicoideae</taxon>
        <taxon>Panicodae</taxon>
        <taxon>Paniceae</taxon>
        <taxon>Panicinae</taxon>
        <taxon>Panicum</taxon>
        <taxon>Panicum sect. Panicum</taxon>
    </lineage>
</organism>
<evidence type="ECO:0000313" key="1">
    <source>
        <dbReference type="EMBL" id="PAN15478.1"/>
    </source>
</evidence>
<sequence>MRIIIRKMFYKTFLHVTKRKAQSCTVFRTSKLPENWIIKQPKGNLMRAMKLLRLHPVTEFNLRKWIHHSKHDLSTGKSLQLSWASLAWPNWSFYRLRNKVVRDDPGAEYNSRGSKGAN</sequence>
<dbReference type="AlphaFoldDB" id="A0A2S3H5F4"/>
<protein>
    <submittedName>
        <fullName evidence="1">Uncharacterized protein</fullName>
    </submittedName>
</protein>
<gene>
    <name evidence="1" type="ORF">PAHAL_2G490800</name>
</gene>
<accession>A0A2S3H5F4</accession>
<name>A0A2S3H5F4_9POAL</name>
<proteinExistence type="predicted"/>
<dbReference type="EMBL" id="CM008047">
    <property type="protein sequence ID" value="PAN15478.1"/>
    <property type="molecule type" value="Genomic_DNA"/>
</dbReference>
<dbReference type="Gramene" id="PAN15478">
    <property type="protein sequence ID" value="PAN15478"/>
    <property type="gene ID" value="PAHAL_2G490800"/>
</dbReference>
<dbReference type="Proteomes" id="UP000243499">
    <property type="component" value="Chromosome 2"/>
</dbReference>